<dbReference type="PANTHER" id="PTHR13847:SF281">
    <property type="entry name" value="FAD DEPENDENT OXIDOREDUCTASE DOMAIN-CONTAINING PROTEIN"/>
    <property type="match status" value="1"/>
</dbReference>
<keyword evidence="4" id="KW-1185">Reference proteome</keyword>
<dbReference type="Gene3D" id="3.30.9.10">
    <property type="entry name" value="D-Amino Acid Oxidase, subunit A, domain 2"/>
    <property type="match status" value="1"/>
</dbReference>
<evidence type="ECO:0000313" key="4">
    <source>
        <dbReference type="Proteomes" id="UP000554837"/>
    </source>
</evidence>
<protein>
    <submittedName>
        <fullName evidence="3">Glycine/D-amino acid oxidase-like deaminating enzyme</fullName>
    </submittedName>
</protein>
<dbReference type="InterPro" id="IPR006076">
    <property type="entry name" value="FAD-dep_OxRdtase"/>
</dbReference>
<evidence type="ECO:0000256" key="1">
    <source>
        <dbReference type="ARBA" id="ARBA00023002"/>
    </source>
</evidence>
<dbReference type="GO" id="GO:0016491">
    <property type="term" value="F:oxidoreductase activity"/>
    <property type="evidence" value="ECO:0007669"/>
    <property type="project" value="UniProtKB-KW"/>
</dbReference>
<dbReference type="InterPro" id="IPR036188">
    <property type="entry name" value="FAD/NAD-bd_sf"/>
</dbReference>
<dbReference type="AlphaFoldDB" id="A0A840S3T8"/>
<accession>A0A840S3T8</accession>
<gene>
    <name evidence="3" type="ORF">HNQ51_001505</name>
</gene>
<dbReference type="Proteomes" id="UP000554837">
    <property type="component" value="Unassembled WGS sequence"/>
</dbReference>
<dbReference type="OrthoDB" id="9342835at2"/>
<evidence type="ECO:0000313" key="3">
    <source>
        <dbReference type="EMBL" id="MBB5204212.1"/>
    </source>
</evidence>
<evidence type="ECO:0000259" key="2">
    <source>
        <dbReference type="Pfam" id="PF01266"/>
    </source>
</evidence>
<dbReference type="Pfam" id="PF01266">
    <property type="entry name" value="DAO"/>
    <property type="match status" value="1"/>
</dbReference>
<dbReference type="RefSeq" id="WP_138856802.1">
    <property type="nucleotide sequence ID" value="NZ_CP040709.1"/>
</dbReference>
<comment type="caution">
    <text evidence="3">The sequence shown here is derived from an EMBL/GenBank/DDBJ whole genome shotgun (WGS) entry which is preliminary data.</text>
</comment>
<proteinExistence type="predicted"/>
<feature type="domain" description="FAD dependent oxidoreductase" evidence="2">
    <location>
        <begin position="28"/>
        <end position="383"/>
    </location>
</feature>
<keyword evidence="1" id="KW-0560">Oxidoreductase</keyword>
<sequence>MDLEQTWYQASATPQVFEPLGGRTLDVDVAILGGGFAGLATARALQERGFKNPVLLEAQQVGHGASGRNGGFVFGGFSRGPAALLADLGPARARTLYALSRDAVRTIRRRIDELQIDCERIEGGALWVDWFRSPASLKALRAEASLLRDHFGVQWDEIAPEQVRQWLETERYGAALLERDAFHFHPLKYARGLAAAIQREGGAVFEHSAVQAVMREGSGWRLNVQGGGTLHCQRLVVAGGGYLQRGLLPALSGARLPIATYVMVTEPLPENLQPVRTPAAIYDTRFAFDYYRKLQDGRLLWGGRISILEREPQRIAELLRADLLKVYPQLRDVRVDFAWGGLMSYARHQMPQLGELAPGLWYAQSFGGHGVAPTTAAGELLAEALVGAQPLDALWRRYGLSPVYGPAGLLAAQTQYSWAEFRDWLRS</sequence>
<name>A0A840S3T8_9BURK</name>
<dbReference type="GO" id="GO:0005737">
    <property type="term" value="C:cytoplasm"/>
    <property type="evidence" value="ECO:0007669"/>
    <property type="project" value="TreeGrafter"/>
</dbReference>
<dbReference type="Gene3D" id="3.50.50.60">
    <property type="entry name" value="FAD/NAD(P)-binding domain"/>
    <property type="match status" value="1"/>
</dbReference>
<organism evidence="3 4">
    <name type="scientific">Inhella inkyongensis</name>
    <dbReference type="NCBI Taxonomy" id="392593"/>
    <lineage>
        <taxon>Bacteria</taxon>
        <taxon>Pseudomonadati</taxon>
        <taxon>Pseudomonadota</taxon>
        <taxon>Betaproteobacteria</taxon>
        <taxon>Burkholderiales</taxon>
        <taxon>Sphaerotilaceae</taxon>
        <taxon>Inhella</taxon>
    </lineage>
</organism>
<reference evidence="3 4" key="1">
    <citation type="submission" date="2020-08" db="EMBL/GenBank/DDBJ databases">
        <title>Genomic Encyclopedia of Type Strains, Phase IV (KMG-IV): sequencing the most valuable type-strain genomes for metagenomic binning, comparative biology and taxonomic classification.</title>
        <authorList>
            <person name="Goeker M."/>
        </authorList>
    </citation>
    <scope>NUCLEOTIDE SEQUENCE [LARGE SCALE GENOMIC DNA]</scope>
    <source>
        <strain evidence="3 4">DSM 23958</strain>
    </source>
</reference>
<dbReference type="EMBL" id="JACHHO010000001">
    <property type="protein sequence ID" value="MBB5204212.1"/>
    <property type="molecule type" value="Genomic_DNA"/>
</dbReference>
<dbReference type="PANTHER" id="PTHR13847">
    <property type="entry name" value="SARCOSINE DEHYDROGENASE-RELATED"/>
    <property type="match status" value="1"/>
</dbReference>
<dbReference type="SUPFAM" id="SSF51905">
    <property type="entry name" value="FAD/NAD(P)-binding domain"/>
    <property type="match status" value="1"/>
</dbReference>